<dbReference type="SUPFAM" id="SSF49313">
    <property type="entry name" value="Cadherin-like"/>
    <property type="match status" value="1"/>
</dbReference>
<dbReference type="HOGENOM" id="CLU_373765_0_0_0"/>
<dbReference type="AlphaFoldDB" id="Q1IUJ4"/>
<dbReference type="STRING" id="204669.Acid345_0451"/>
<protein>
    <submittedName>
        <fullName evidence="2">Ig-like, group 2</fullName>
    </submittedName>
</protein>
<dbReference type="EMBL" id="CP000360">
    <property type="protein sequence ID" value="ABF39456.1"/>
    <property type="molecule type" value="Genomic_DNA"/>
</dbReference>
<keyword evidence="3" id="KW-1185">Reference proteome</keyword>
<proteinExistence type="predicted"/>
<evidence type="ECO:0000259" key="1">
    <source>
        <dbReference type="SMART" id="SM00635"/>
    </source>
</evidence>
<dbReference type="eggNOG" id="COG5492">
    <property type="taxonomic scope" value="Bacteria"/>
</dbReference>
<dbReference type="InterPro" id="IPR013783">
    <property type="entry name" value="Ig-like_fold"/>
</dbReference>
<dbReference type="OrthoDB" id="103702at2"/>
<organism evidence="2 3">
    <name type="scientific">Koribacter versatilis (strain Ellin345)</name>
    <dbReference type="NCBI Taxonomy" id="204669"/>
    <lineage>
        <taxon>Bacteria</taxon>
        <taxon>Pseudomonadati</taxon>
        <taxon>Acidobacteriota</taxon>
        <taxon>Terriglobia</taxon>
        <taxon>Terriglobales</taxon>
        <taxon>Candidatus Korobacteraceae</taxon>
        <taxon>Candidatus Korobacter</taxon>
    </lineage>
</organism>
<dbReference type="InterPro" id="IPR003343">
    <property type="entry name" value="Big_2"/>
</dbReference>
<dbReference type="Proteomes" id="UP000002432">
    <property type="component" value="Chromosome"/>
</dbReference>
<dbReference type="KEGG" id="aba:Acid345_0451"/>
<accession>Q1IUJ4</accession>
<dbReference type="GO" id="GO:0005509">
    <property type="term" value="F:calcium ion binding"/>
    <property type="evidence" value="ECO:0007669"/>
    <property type="project" value="InterPro"/>
</dbReference>
<dbReference type="RefSeq" id="WP_011521258.1">
    <property type="nucleotide sequence ID" value="NC_008009.1"/>
</dbReference>
<evidence type="ECO:0000313" key="2">
    <source>
        <dbReference type="EMBL" id="ABF39456.1"/>
    </source>
</evidence>
<dbReference type="Pfam" id="PF02368">
    <property type="entry name" value="Big_2"/>
    <property type="match status" value="1"/>
</dbReference>
<gene>
    <name evidence="2" type="ordered locus">Acid345_0451</name>
</gene>
<name>Q1IUJ4_KORVE</name>
<reference evidence="2 3" key="1">
    <citation type="journal article" date="2009" name="Appl. Environ. Microbiol.">
        <title>Three genomes from the phylum Acidobacteria provide insight into the lifestyles of these microorganisms in soils.</title>
        <authorList>
            <person name="Ward N.L."/>
            <person name="Challacombe J.F."/>
            <person name="Janssen P.H."/>
            <person name="Henrissat B."/>
            <person name="Coutinho P.M."/>
            <person name="Wu M."/>
            <person name="Xie G."/>
            <person name="Haft D.H."/>
            <person name="Sait M."/>
            <person name="Badger J."/>
            <person name="Barabote R.D."/>
            <person name="Bradley B."/>
            <person name="Brettin T.S."/>
            <person name="Brinkac L.M."/>
            <person name="Bruce D."/>
            <person name="Creasy T."/>
            <person name="Daugherty S.C."/>
            <person name="Davidsen T.M."/>
            <person name="DeBoy R.T."/>
            <person name="Detter J.C."/>
            <person name="Dodson R.J."/>
            <person name="Durkin A.S."/>
            <person name="Ganapathy A."/>
            <person name="Gwinn-Giglio M."/>
            <person name="Han C.S."/>
            <person name="Khouri H."/>
            <person name="Kiss H."/>
            <person name="Kothari S.P."/>
            <person name="Madupu R."/>
            <person name="Nelson K.E."/>
            <person name="Nelson W.C."/>
            <person name="Paulsen I."/>
            <person name="Penn K."/>
            <person name="Ren Q."/>
            <person name="Rosovitz M.J."/>
            <person name="Selengut J.D."/>
            <person name="Shrivastava S."/>
            <person name="Sullivan S.A."/>
            <person name="Tapia R."/>
            <person name="Thompson L.S."/>
            <person name="Watkins K.L."/>
            <person name="Yang Q."/>
            <person name="Yu C."/>
            <person name="Zafar N."/>
            <person name="Zhou L."/>
            <person name="Kuske C.R."/>
        </authorList>
    </citation>
    <scope>NUCLEOTIDE SEQUENCE [LARGE SCALE GENOMIC DNA]</scope>
    <source>
        <strain evidence="2 3">Ellin345</strain>
    </source>
</reference>
<dbReference type="PROSITE" id="PS51257">
    <property type="entry name" value="PROKAR_LIPOPROTEIN"/>
    <property type="match status" value="1"/>
</dbReference>
<dbReference type="SMART" id="SM00635">
    <property type="entry name" value="BID_2"/>
    <property type="match status" value="1"/>
</dbReference>
<dbReference type="GO" id="GO:0016020">
    <property type="term" value="C:membrane"/>
    <property type="evidence" value="ECO:0007669"/>
    <property type="project" value="InterPro"/>
</dbReference>
<dbReference type="InterPro" id="IPR015919">
    <property type="entry name" value="Cadherin-like_sf"/>
</dbReference>
<feature type="domain" description="BIG2" evidence="1">
    <location>
        <begin position="40"/>
        <end position="116"/>
    </location>
</feature>
<dbReference type="Gene3D" id="2.60.40.10">
    <property type="entry name" value="Immunoglobulins"/>
    <property type="match status" value="1"/>
</dbReference>
<dbReference type="Gene3D" id="2.60.40.1080">
    <property type="match status" value="1"/>
</dbReference>
<dbReference type="EnsemblBacteria" id="ABF39456">
    <property type="protein sequence ID" value="ABF39456"/>
    <property type="gene ID" value="Acid345_0451"/>
</dbReference>
<sequence>MMKQHGRKQSVRWQLLLVVALLAVLSACGGSSSKTIVPPPTVAVAVTPGSATVPVGTSQQFSATVTGSSNTAVTWAVQESDGGTIDAAGNYTAPMKSGSFHVVATSQADTSKSANVGVSVTAPAPVFSTTAPTASAEGTLYSYVLSASDPAGTPVTLALTSAPDGAVFSAGTISWTPTWNQSRKSNNFVVTATSDAGGTSTQEWTLAPDGTVYGHYFLHFWGSGSDVVIPERDFSVPPISRDPGILLVWAPQSDGSLLPIPGVGFADGTFKFSGVPPGNYIVSLEGHADQVQGIWANTSTFYWDADENGYPPLDPSQWWPEALVINTTGLDPFVLATDQFSLYDRDGYWDFTGWLPDGETTYTFATPYLLENAPSRTDRWVAVDVEGVPGTDPFTSHVMGPAWVQPFSAIDDGTTVNFSGELVRTVPQSMDLNVSFSSFASAFTSAGPGPSTPYIFEAMATSEVKVPKSTLSDPSIGQDTPIFADAAIYGPTVEGDPDPWPKDAKGNDIWPDDKSYGTLNYNNPFGDGEKTVYIVDARANFSIPFPDSSDPLPWAVDISYATTAPLSGPISSILSPPTNGKADDVDFLTGGTVASTTPTLQWDTPATRPNEATDAVTYDIFICEPQSAGGKGGKGGGGGVTCVLSLYVSNVDTNSFVVPTGILQAGHSYIVTLTAVSQRDYDPINEQRFSYPVATSQLASAAITVAGSTKNSAHSQANKTAHPIVGVNTAQSRTVLPTVRGSAHSMRFRSPAGYAPGFVEKQQPKLPAKQ</sequence>
<evidence type="ECO:0000313" key="3">
    <source>
        <dbReference type="Proteomes" id="UP000002432"/>
    </source>
</evidence>